<dbReference type="Gene3D" id="1.25.40.10">
    <property type="entry name" value="Tetratricopeptide repeat domain"/>
    <property type="match status" value="1"/>
</dbReference>
<sequence length="368" mass="42411">MKTIAVCLIVRDEEQVLARILGAAALFADEIIVLDTGSADRSAEIAREFTPKVFSMEWCDDFACARNTAASYASSDYVMWLDADDVIEKEDIGRLIKLKKMDFYNKDILFLLYTSVCKDSDLWSGSGCLRDRICRREYACSWIYPIHEVIEYPAHASSIDCTEIRIFHDKVHENEPGRNLRIFDKKIAEGFVMNEFNKGYYVRELAGAGRPDEACELYMTLTDPYTLYYALPFYMWSVGRLLQSRDRQELQTDCLKKLQKLREDIGPKELVSVALGAALIDLGRMDEAEGYLLEAAGKDLDYSDHCVHYPAYADFVPWTMLCRLYLERGEFPRAYNCHLKAKKSRPGNPQVFFYDLYFREADGQLLKK</sequence>
<dbReference type="Gene3D" id="3.90.550.10">
    <property type="entry name" value="Spore Coat Polysaccharide Biosynthesis Protein SpsA, Chain A"/>
    <property type="match status" value="1"/>
</dbReference>
<accession>A0AB73T4P6</accession>
<dbReference type="PANTHER" id="PTHR43630">
    <property type="entry name" value="POLY-BETA-1,6-N-ACETYL-D-GLUCOSAMINE SYNTHASE"/>
    <property type="match status" value="1"/>
</dbReference>
<dbReference type="Proteomes" id="UP000245412">
    <property type="component" value="Unassembled WGS sequence"/>
</dbReference>
<keyword evidence="3" id="KW-1185">Reference proteome</keyword>
<evidence type="ECO:0000313" key="3">
    <source>
        <dbReference type="Proteomes" id="UP000245412"/>
    </source>
</evidence>
<dbReference type="EMBL" id="QGGY01000005">
    <property type="protein sequence ID" value="PWJ76062.1"/>
    <property type="molecule type" value="Genomic_DNA"/>
</dbReference>
<comment type="caution">
    <text evidence="2">The sequence shown here is derived from an EMBL/GenBank/DDBJ whole genome shotgun (WGS) entry which is preliminary data.</text>
</comment>
<feature type="domain" description="Glycosyltransferase 2-like" evidence="1">
    <location>
        <begin position="6"/>
        <end position="117"/>
    </location>
</feature>
<dbReference type="InterPro" id="IPR001173">
    <property type="entry name" value="Glyco_trans_2-like"/>
</dbReference>
<dbReference type="InterPro" id="IPR029044">
    <property type="entry name" value="Nucleotide-diphossugar_trans"/>
</dbReference>
<reference evidence="2 3" key="1">
    <citation type="submission" date="2018-05" db="EMBL/GenBank/DDBJ databases">
        <authorList>
            <person name="Goeker M."/>
            <person name="Huntemann M."/>
            <person name="Clum A."/>
            <person name="Pillay M."/>
            <person name="Palaniappan K."/>
            <person name="Varghese N."/>
            <person name="Mikhailova N."/>
            <person name="Stamatis D."/>
            <person name="Reddy T."/>
            <person name="Daum C."/>
            <person name="Shapiro N."/>
            <person name="Ivanova N."/>
            <person name="Kyrpides N."/>
            <person name="Woyke T."/>
        </authorList>
    </citation>
    <scope>NUCLEOTIDE SEQUENCE [LARGE SCALE GENOMIC DNA]</scope>
    <source>
        <strain evidence="2 3">DSM 26524</strain>
    </source>
</reference>
<dbReference type="SUPFAM" id="SSF53448">
    <property type="entry name" value="Nucleotide-diphospho-sugar transferases"/>
    <property type="match status" value="1"/>
</dbReference>
<dbReference type="AlphaFoldDB" id="A0AB73T4P6"/>
<gene>
    <name evidence="2" type="ORF">C7383_10596</name>
</gene>
<name>A0AB73T4P6_9FIRM</name>
<dbReference type="PANTHER" id="PTHR43630:SF2">
    <property type="entry name" value="GLYCOSYLTRANSFERASE"/>
    <property type="match status" value="1"/>
</dbReference>
<dbReference type="Pfam" id="PF00535">
    <property type="entry name" value="Glycos_transf_2"/>
    <property type="match status" value="1"/>
</dbReference>
<dbReference type="RefSeq" id="WP_109626132.1">
    <property type="nucleotide sequence ID" value="NZ_JANKBI010000003.1"/>
</dbReference>
<dbReference type="SUPFAM" id="SSF48452">
    <property type="entry name" value="TPR-like"/>
    <property type="match status" value="1"/>
</dbReference>
<evidence type="ECO:0000259" key="1">
    <source>
        <dbReference type="Pfam" id="PF00535"/>
    </source>
</evidence>
<evidence type="ECO:0000313" key="2">
    <source>
        <dbReference type="EMBL" id="PWJ76062.1"/>
    </source>
</evidence>
<proteinExistence type="predicted"/>
<organism evidence="2 3">
    <name type="scientific">Murimonas intestini</name>
    <dbReference type="NCBI Taxonomy" id="1337051"/>
    <lineage>
        <taxon>Bacteria</taxon>
        <taxon>Bacillati</taxon>
        <taxon>Bacillota</taxon>
        <taxon>Clostridia</taxon>
        <taxon>Lachnospirales</taxon>
        <taxon>Lachnospiraceae</taxon>
        <taxon>Murimonas</taxon>
    </lineage>
</organism>
<dbReference type="InterPro" id="IPR011990">
    <property type="entry name" value="TPR-like_helical_dom_sf"/>
</dbReference>
<protein>
    <submittedName>
        <fullName evidence="2">Glycosyltransferase involved in cell wall biosynthesis</fullName>
    </submittedName>
</protein>